<organism evidence="2">
    <name type="scientific">marine sediment metagenome</name>
    <dbReference type="NCBI Taxonomy" id="412755"/>
    <lineage>
        <taxon>unclassified sequences</taxon>
        <taxon>metagenomes</taxon>
        <taxon>ecological metagenomes</taxon>
    </lineage>
</organism>
<sequence length="247" mass="28749">MRDRESYLTIKYSVVMPLHKMHFFTDKAIKSVLTAIRDRKDVEFLILDDSQTAVVFSDKMIQHIKLPKMDLINKLIIGTQLAEGEYYCNADYDDISHPQKFEFFDKLLEANDIAGANQCIFFDSKSGKSYKPKDGMKYRTHTYQNERISFPWLQHSNSAIPLKWLRKFGYGNGQSIGMAHTQGHIMTDSPIWAKAKIDGLKFGFFEDIIPNAWKQCYQIIHNDNVNKYTKEMWATDFIEIKKPKGVL</sequence>
<protein>
    <recommendedName>
        <fullName evidence="1">Glycosyltransferase 2-like domain-containing protein</fullName>
    </recommendedName>
</protein>
<dbReference type="Gene3D" id="3.90.550.10">
    <property type="entry name" value="Spore Coat Polysaccharide Biosynthesis Protein SpsA, Chain A"/>
    <property type="match status" value="1"/>
</dbReference>
<dbReference type="CDD" id="cd00761">
    <property type="entry name" value="Glyco_tranf_GTA_type"/>
    <property type="match status" value="1"/>
</dbReference>
<evidence type="ECO:0000313" key="2">
    <source>
        <dbReference type="EMBL" id="KKM00281.1"/>
    </source>
</evidence>
<accession>A0A0F9J2Z2</accession>
<gene>
    <name evidence="2" type="ORF">LCGC14_1805990</name>
</gene>
<reference evidence="2" key="1">
    <citation type="journal article" date="2015" name="Nature">
        <title>Complex archaea that bridge the gap between prokaryotes and eukaryotes.</title>
        <authorList>
            <person name="Spang A."/>
            <person name="Saw J.H."/>
            <person name="Jorgensen S.L."/>
            <person name="Zaremba-Niedzwiedzka K."/>
            <person name="Martijn J."/>
            <person name="Lind A.E."/>
            <person name="van Eijk R."/>
            <person name="Schleper C."/>
            <person name="Guy L."/>
            <person name="Ettema T.J."/>
        </authorList>
    </citation>
    <scope>NUCLEOTIDE SEQUENCE</scope>
</reference>
<dbReference type="Pfam" id="PF00535">
    <property type="entry name" value="Glycos_transf_2"/>
    <property type="match status" value="1"/>
</dbReference>
<dbReference type="EMBL" id="LAZR01017469">
    <property type="protein sequence ID" value="KKM00281.1"/>
    <property type="molecule type" value="Genomic_DNA"/>
</dbReference>
<name>A0A0F9J2Z2_9ZZZZ</name>
<feature type="domain" description="Glycosyltransferase 2-like" evidence="1">
    <location>
        <begin position="13"/>
        <end position="165"/>
    </location>
</feature>
<comment type="caution">
    <text evidence="2">The sequence shown here is derived from an EMBL/GenBank/DDBJ whole genome shotgun (WGS) entry which is preliminary data.</text>
</comment>
<dbReference type="InterPro" id="IPR029044">
    <property type="entry name" value="Nucleotide-diphossugar_trans"/>
</dbReference>
<dbReference type="InterPro" id="IPR001173">
    <property type="entry name" value="Glyco_trans_2-like"/>
</dbReference>
<evidence type="ECO:0000259" key="1">
    <source>
        <dbReference type="Pfam" id="PF00535"/>
    </source>
</evidence>
<dbReference type="AlphaFoldDB" id="A0A0F9J2Z2"/>
<dbReference type="SUPFAM" id="SSF53448">
    <property type="entry name" value="Nucleotide-diphospho-sugar transferases"/>
    <property type="match status" value="1"/>
</dbReference>
<proteinExistence type="predicted"/>